<keyword evidence="5" id="KW-0479">Metal-binding</keyword>
<evidence type="ECO:0000256" key="1">
    <source>
        <dbReference type="ARBA" id="ARBA00004324"/>
    </source>
</evidence>
<feature type="region of interest" description="Disordered" evidence="11">
    <location>
        <begin position="29"/>
        <end position="51"/>
    </location>
</feature>
<dbReference type="InterPro" id="IPR033570">
    <property type="entry name" value="SCNM1"/>
</dbReference>
<dbReference type="EMBL" id="CP093343">
    <property type="protein sequence ID" value="WOG84653.1"/>
    <property type="molecule type" value="Genomic_DNA"/>
</dbReference>
<evidence type="ECO:0000256" key="2">
    <source>
        <dbReference type="ARBA" id="ARBA00004642"/>
    </source>
</evidence>
<sequence length="240" mass="27040">MSVYGGDSWGREANYRKRRVDDLLVDQIHKNSSSTNNNNNTNGSSSSSSSYKKLPNGKYAYWRYHPHNPVVDTPLMLSIHMKGSRHCAAESRLKEKELYRQAQLNKRIALSGNTASADTTDVPRQQYGLTSKPLTQRTMKAVSEALRTNSAQQFAIPRIDTVKDIGNPVMKGSSSIYDNAIGQVVADKRLPQQQLDYKERKEKELKFTAAGWKRDGFGGWYKDESVEFDSDEEDPNVSLA</sequence>
<dbReference type="GO" id="GO:0005681">
    <property type="term" value="C:spliceosomal complex"/>
    <property type="evidence" value="ECO:0007669"/>
    <property type="project" value="UniProtKB-KW"/>
</dbReference>
<accession>A0AAF0WAN1</accession>
<evidence type="ECO:0000256" key="5">
    <source>
        <dbReference type="ARBA" id="ARBA00022723"/>
    </source>
</evidence>
<evidence type="ECO:0000256" key="4">
    <source>
        <dbReference type="ARBA" id="ARBA00022664"/>
    </source>
</evidence>
<feature type="domain" description="Sodium channel modifier 1 zinc-finger" evidence="12">
    <location>
        <begin position="66"/>
        <end position="87"/>
    </location>
</feature>
<keyword evidence="10" id="KW-0539">Nucleus</keyword>
<keyword evidence="7" id="KW-0863">Zinc-finger</keyword>
<name>A0AAF0WAN1_DAUCS</name>
<evidence type="ECO:0000313" key="14">
    <source>
        <dbReference type="EMBL" id="WOG84653.1"/>
    </source>
</evidence>
<reference evidence="14" key="2">
    <citation type="submission" date="2022-03" db="EMBL/GenBank/DDBJ databases">
        <title>Draft title - Genomic analysis of global carrot germplasm unveils the trajectory of domestication and the origin of high carotenoid orange carrot.</title>
        <authorList>
            <person name="Iorizzo M."/>
            <person name="Ellison S."/>
            <person name="Senalik D."/>
            <person name="Macko-Podgorni A."/>
            <person name="Grzebelus D."/>
            <person name="Bostan H."/>
            <person name="Rolling W."/>
            <person name="Curaba J."/>
            <person name="Simon P."/>
        </authorList>
    </citation>
    <scope>NUCLEOTIDE SEQUENCE</scope>
    <source>
        <tissue evidence="14">Leaf</tissue>
    </source>
</reference>
<dbReference type="InterPro" id="IPR031625">
    <property type="entry name" value="SCNM1_acidic"/>
</dbReference>
<dbReference type="PANTHER" id="PTHR32297:SF1">
    <property type="entry name" value="SODIUM CHANNEL MODIFIER 1"/>
    <property type="match status" value="1"/>
</dbReference>
<dbReference type="GO" id="GO:0008270">
    <property type="term" value="F:zinc ion binding"/>
    <property type="evidence" value="ECO:0007669"/>
    <property type="project" value="UniProtKB-KW"/>
</dbReference>
<dbReference type="InterPro" id="IPR031622">
    <property type="entry name" value="Znf-SCNM1"/>
</dbReference>
<protein>
    <recommendedName>
        <fullName evidence="3">Sodium channel modifier 1</fullName>
    </recommendedName>
</protein>
<organism evidence="14 15">
    <name type="scientific">Daucus carota subsp. sativus</name>
    <name type="common">Carrot</name>
    <dbReference type="NCBI Taxonomy" id="79200"/>
    <lineage>
        <taxon>Eukaryota</taxon>
        <taxon>Viridiplantae</taxon>
        <taxon>Streptophyta</taxon>
        <taxon>Embryophyta</taxon>
        <taxon>Tracheophyta</taxon>
        <taxon>Spermatophyta</taxon>
        <taxon>Magnoliopsida</taxon>
        <taxon>eudicotyledons</taxon>
        <taxon>Gunneridae</taxon>
        <taxon>Pentapetalae</taxon>
        <taxon>asterids</taxon>
        <taxon>campanulids</taxon>
        <taxon>Apiales</taxon>
        <taxon>Apiaceae</taxon>
        <taxon>Apioideae</taxon>
        <taxon>Scandiceae</taxon>
        <taxon>Daucinae</taxon>
        <taxon>Daucus</taxon>
        <taxon>Daucus sect. Daucus</taxon>
    </lineage>
</organism>
<dbReference type="AlphaFoldDB" id="A0AAF0WAN1"/>
<evidence type="ECO:0000256" key="3">
    <source>
        <dbReference type="ARBA" id="ARBA00020620"/>
    </source>
</evidence>
<dbReference type="PANTHER" id="PTHR32297">
    <property type="entry name" value="SODIUM CHANNEL MODIFIER 1"/>
    <property type="match status" value="1"/>
</dbReference>
<keyword evidence="8" id="KW-0862">Zinc</keyword>
<keyword evidence="15" id="KW-1185">Reference proteome</keyword>
<keyword evidence="4" id="KW-0507">mRNA processing</keyword>
<dbReference type="Pfam" id="PF15803">
    <property type="entry name" value="zf-SCNM1"/>
    <property type="match status" value="1"/>
</dbReference>
<dbReference type="GO" id="GO:0006397">
    <property type="term" value="P:mRNA processing"/>
    <property type="evidence" value="ECO:0007669"/>
    <property type="project" value="UniProtKB-KW"/>
</dbReference>
<evidence type="ECO:0000256" key="6">
    <source>
        <dbReference type="ARBA" id="ARBA00022728"/>
    </source>
</evidence>
<feature type="compositionally biased region" description="Low complexity" evidence="11">
    <location>
        <begin position="31"/>
        <end position="50"/>
    </location>
</feature>
<proteinExistence type="predicted"/>
<dbReference type="GO" id="GO:0016607">
    <property type="term" value="C:nuclear speck"/>
    <property type="evidence" value="ECO:0007669"/>
    <property type="project" value="UniProtKB-SubCell"/>
</dbReference>
<keyword evidence="6" id="KW-0747">Spliceosome</keyword>
<evidence type="ECO:0000256" key="9">
    <source>
        <dbReference type="ARBA" id="ARBA00023187"/>
    </source>
</evidence>
<keyword evidence="9" id="KW-0508">mRNA splicing</keyword>
<feature type="domain" description="Sodium channel modifier 1 acidic C-terminal" evidence="13">
    <location>
        <begin position="200"/>
        <end position="236"/>
    </location>
</feature>
<dbReference type="GO" id="GO:0008380">
    <property type="term" value="P:RNA splicing"/>
    <property type="evidence" value="ECO:0007669"/>
    <property type="project" value="UniProtKB-KW"/>
</dbReference>
<reference evidence="14" key="1">
    <citation type="journal article" date="2016" name="Nat. Genet.">
        <title>A high-quality carrot genome assembly provides new insights into carotenoid accumulation and asterid genome evolution.</title>
        <authorList>
            <person name="Iorizzo M."/>
            <person name="Ellison S."/>
            <person name="Senalik D."/>
            <person name="Zeng P."/>
            <person name="Satapoomin P."/>
            <person name="Huang J."/>
            <person name="Bowman M."/>
            <person name="Iovene M."/>
            <person name="Sanseverino W."/>
            <person name="Cavagnaro P."/>
            <person name="Yildiz M."/>
            <person name="Macko-Podgorni A."/>
            <person name="Moranska E."/>
            <person name="Grzebelus E."/>
            <person name="Grzebelus D."/>
            <person name="Ashrafi H."/>
            <person name="Zheng Z."/>
            <person name="Cheng S."/>
            <person name="Spooner D."/>
            <person name="Van Deynze A."/>
            <person name="Simon P."/>
        </authorList>
    </citation>
    <scope>NUCLEOTIDE SEQUENCE</scope>
    <source>
        <tissue evidence="14">Leaf</tissue>
    </source>
</reference>
<evidence type="ECO:0000259" key="12">
    <source>
        <dbReference type="Pfam" id="PF15803"/>
    </source>
</evidence>
<evidence type="ECO:0000256" key="8">
    <source>
        <dbReference type="ARBA" id="ARBA00022833"/>
    </source>
</evidence>
<comment type="subcellular location">
    <subcellularLocation>
        <location evidence="1">Nucleus speckle</location>
    </subcellularLocation>
    <subcellularLocation>
        <location evidence="2">Nucleus</location>
        <location evidence="2">Nucleoplasm</location>
    </subcellularLocation>
</comment>
<evidence type="ECO:0000313" key="15">
    <source>
        <dbReference type="Proteomes" id="UP000077755"/>
    </source>
</evidence>
<evidence type="ECO:0000256" key="11">
    <source>
        <dbReference type="SAM" id="MobiDB-lite"/>
    </source>
</evidence>
<evidence type="ECO:0000256" key="10">
    <source>
        <dbReference type="ARBA" id="ARBA00023242"/>
    </source>
</evidence>
<evidence type="ECO:0000256" key="7">
    <source>
        <dbReference type="ARBA" id="ARBA00022771"/>
    </source>
</evidence>
<dbReference type="Proteomes" id="UP000077755">
    <property type="component" value="Chromosome 1"/>
</dbReference>
<evidence type="ECO:0000259" key="13">
    <source>
        <dbReference type="Pfam" id="PF15805"/>
    </source>
</evidence>
<dbReference type="Pfam" id="PF15805">
    <property type="entry name" value="SCNM1_acidic"/>
    <property type="match status" value="1"/>
</dbReference>
<gene>
    <name evidence="14" type="ORF">DCAR_0103837</name>
</gene>